<dbReference type="Proteomes" id="UP000185478">
    <property type="component" value="Chromosome"/>
</dbReference>
<organism evidence="2 3">
    <name type="scientific">Corynebacterium aquilae DSM 44791</name>
    <dbReference type="NCBI Taxonomy" id="1431546"/>
    <lineage>
        <taxon>Bacteria</taxon>
        <taxon>Bacillati</taxon>
        <taxon>Actinomycetota</taxon>
        <taxon>Actinomycetes</taxon>
        <taxon>Mycobacteriales</taxon>
        <taxon>Corynebacteriaceae</taxon>
        <taxon>Corynebacterium</taxon>
    </lineage>
</organism>
<dbReference type="OrthoDB" id="9912907at2"/>
<name>A0A1L7CFA6_9CORY</name>
<evidence type="ECO:0000256" key="1">
    <source>
        <dbReference type="SAM" id="Coils"/>
    </source>
</evidence>
<sequence length="268" mass="28160">MATITIQGTLFDGAGNPVEPTKATLKATRRALDGGVVLAVPTPVEVSGSQLTITAPEGLADLTVHVGDEVLTFPIMIADGYTLGQAVDEAASAEGVRPHDLFRLLQEVQGVRADVERMASTVGDTAREAGETAKTQFDEHCQQQLEQLGEILRSVEQARDATTSTVDAVTEQVEEAARAVTQHKIIAEGAKNNLDVMAAYLESAQEAERKAQQASDTAVEVAAQTGAGIDGAVQRLSALEKQVGGIDSKVEDAFVRLIALEIAGEGDE</sequence>
<keyword evidence="3" id="KW-1185">Reference proteome</keyword>
<evidence type="ECO:0008006" key="4">
    <source>
        <dbReference type="Google" id="ProtNLM"/>
    </source>
</evidence>
<accession>A0A1L7CFA6</accession>
<evidence type="ECO:0000313" key="3">
    <source>
        <dbReference type="Proteomes" id="UP000185478"/>
    </source>
</evidence>
<dbReference type="AlphaFoldDB" id="A0A1L7CFA6"/>
<dbReference type="EMBL" id="CP009245">
    <property type="protein sequence ID" value="APT84515.1"/>
    <property type="molecule type" value="Genomic_DNA"/>
</dbReference>
<proteinExistence type="predicted"/>
<reference evidence="2 3" key="1">
    <citation type="submission" date="2014-08" db="EMBL/GenBank/DDBJ databases">
        <title>Complete genome sequence of Corynebacterium aquilae S-613T(T) (=DSM 44791(T)), isolated from the choana of a healthy golden eagle.</title>
        <authorList>
            <person name="Ruckert C."/>
            <person name="Albersmeier A."/>
            <person name="Winkler A."/>
            <person name="Kalinowski J."/>
        </authorList>
    </citation>
    <scope>NUCLEOTIDE SEQUENCE [LARGE SCALE GENOMIC DNA]</scope>
    <source>
        <strain evidence="2 3">S-613</strain>
    </source>
</reference>
<keyword evidence="1" id="KW-0175">Coiled coil</keyword>
<evidence type="ECO:0000313" key="2">
    <source>
        <dbReference type="EMBL" id="APT84515.1"/>
    </source>
</evidence>
<dbReference type="RefSeq" id="WP_075725708.1">
    <property type="nucleotide sequence ID" value="NZ_CP009245.1"/>
</dbReference>
<feature type="coiled-coil region" evidence="1">
    <location>
        <begin position="197"/>
        <end position="224"/>
    </location>
</feature>
<gene>
    <name evidence="2" type="ORF">CAQU_04975</name>
</gene>
<protein>
    <recommendedName>
        <fullName evidence="4">Methyl-accepting transducer domain-containing protein</fullName>
    </recommendedName>
</protein>
<dbReference type="KEGG" id="caqu:CAQU_04975"/>